<accession>A0A6I3XJ39</accession>
<sequence length="131" mass="13509">MQAKRRTLVAAMAVVPLAGCQSILSPVKEQKPMYGLIGKIKTTPGQRDALAAILLKATAAMPGCLSYIVAADPNDADALWITEAWDSAESHKASLGLPAVKEALVAGRPLIAGFGERFETVPLGGAGLLGA</sequence>
<dbReference type="PROSITE" id="PS51725">
    <property type="entry name" value="ABM"/>
    <property type="match status" value="1"/>
</dbReference>
<comment type="caution">
    <text evidence="2">The sequence shown here is derived from an EMBL/GenBank/DDBJ whole genome shotgun (WGS) entry which is preliminary data.</text>
</comment>
<dbReference type="EMBL" id="WNWM01000002">
    <property type="protein sequence ID" value="MUI11725.1"/>
    <property type="molecule type" value="Genomic_DNA"/>
</dbReference>
<reference evidence="2 3" key="1">
    <citation type="submission" date="2019-11" db="EMBL/GenBank/DDBJ databases">
        <title>Draft Genome Sequences of Six Type Strains of the Genus Massilia.</title>
        <authorList>
            <person name="Miess H."/>
            <person name="Frediansyah A."/>
            <person name="Goeker M."/>
            <person name="Gross H."/>
        </authorList>
    </citation>
    <scope>NUCLEOTIDE SEQUENCE [LARGE SCALE GENOMIC DNA]</scope>
    <source>
        <strain evidence="2 3">DSM 17513</strain>
    </source>
</reference>
<name>A0A6I3XJ39_9BURK</name>
<protein>
    <submittedName>
        <fullName evidence="2">Antibiotic biosynthesis monooxygenase</fullName>
    </submittedName>
</protein>
<keyword evidence="2" id="KW-0503">Monooxygenase</keyword>
<evidence type="ECO:0000313" key="3">
    <source>
        <dbReference type="Proteomes" id="UP000431684"/>
    </source>
</evidence>
<dbReference type="GO" id="GO:0004497">
    <property type="term" value="F:monooxygenase activity"/>
    <property type="evidence" value="ECO:0007669"/>
    <property type="project" value="UniProtKB-KW"/>
</dbReference>
<dbReference type="InterPro" id="IPR007138">
    <property type="entry name" value="ABM_dom"/>
</dbReference>
<dbReference type="Proteomes" id="UP000431684">
    <property type="component" value="Unassembled WGS sequence"/>
</dbReference>
<dbReference type="Pfam" id="PF03992">
    <property type="entry name" value="ABM"/>
    <property type="match status" value="1"/>
</dbReference>
<evidence type="ECO:0000313" key="2">
    <source>
        <dbReference type="EMBL" id="MUI11725.1"/>
    </source>
</evidence>
<proteinExistence type="predicted"/>
<dbReference type="AlphaFoldDB" id="A0A6I3XJ39"/>
<keyword evidence="3" id="KW-1185">Reference proteome</keyword>
<dbReference type="Gene3D" id="3.30.70.100">
    <property type="match status" value="1"/>
</dbReference>
<dbReference type="SUPFAM" id="SSF54909">
    <property type="entry name" value="Dimeric alpha+beta barrel"/>
    <property type="match status" value="1"/>
</dbReference>
<organism evidence="2 3">
    <name type="scientific">Pseudoduganella dura</name>
    <dbReference type="NCBI Taxonomy" id="321982"/>
    <lineage>
        <taxon>Bacteria</taxon>
        <taxon>Pseudomonadati</taxon>
        <taxon>Pseudomonadota</taxon>
        <taxon>Betaproteobacteria</taxon>
        <taxon>Burkholderiales</taxon>
        <taxon>Oxalobacteraceae</taxon>
        <taxon>Telluria group</taxon>
        <taxon>Pseudoduganella</taxon>
    </lineage>
</organism>
<feature type="domain" description="ABM" evidence="1">
    <location>
        <begin position="34"/>
        <end position="121"/>
    </location>
</feature>
<gene>
    <name evidence="2" type="ORF">GJV26_04390</name>
</gene>
<dbReference type="InterPro" id="IPR011008">
    <property type="entry name" value="Dimeric_a/b-barrel"/>
</dbReference>
<keyword evidence="2" id="KW-0560">Oxidoreductase</keyword>
<dbReference type="OrthoDB" id="5518280at2"/>
<evidence type="ECO:0000259" key="1">
    <source>
        <dbReference type="PROSITE" id="PS51725"/>
    </source>
</evidence>